<evidence type="ECO:0000313" key="2">
    <source>
        <dbReference type="Proteomes" id="UP000287651"/>
    </source>
</evidence>
<gene>
    <name evidence="1" type="ORF">B296_00004179</name>
</gene>
<comment type="caution">
    <text evidence="1">The sequence shown here is derived from an EMBL/GenBank/DDBJ whole genome shotgun (WGS) entry which is preliminary data.</text>
</comment>
<evidence type="ECO:0000313" key="1">
    <source>
        <dbReference type="EMBL" id="RRT74600.1"/>
    </source>
</evidence>
<proteinExistence type="predicted"/>
<dbReference type="Proteomes" id="UP000287651">
    <property type="component" value="Unassembled WGS sequence"/>
</dbReference>
<sequence length="111" mass="11434">MRRHGPPLLASDCHSSRATALVPTGGLPAGVVPVGAAPTNEHQSAHRQSPLQAALVVAWLQPDRPCRGLGRGRPPLQGARPWVATLAGSQPTSGRPSPASSVTIVANRCNT</sequence>
<name>A0A427AEG8_ENSVE</name>
<reference evidence="1 2" key="1">
    <citation type="journal article" date="2014" name="Agronomy (Basel)">
        <title>A Draft Genome Sequence for Ensete ventricosum, the Drought-Tolerant Tree Against Hunger.</title>
        <authorList>
            <person name="Harrison J."/>
            <person name="Moore K.A."/>
            <person name="Paszkiewicz K."/>
            <person name="Jones T."/>
            <person name="Grant M."/>
            <person name="Ambacheew D."/>
            <person name="Muzemil S."/>
            <person name="Studholme D.J."/>
        </authorList>
    </citation>
    <scope>NUCLEOTIDE SEQUENCE [LARGE SCALE GENOMIC DNA]</scope>
</reference>
<accession>A0A427AEG8</accession>
<organism evidence="1 2">
    <name type="scientific">Ensete ventricosum</name>
    <name type="common">Abyssinian banana</name>
    <name type="synonym">Musa ensete</name>
    <dbReference type="NCBI Taxonomy" id="4639"/>
    <lineage>
        <taxon>Eukaryota</taxon>
        <taxon>Viridiplantae</taxon>
        <taxon>Streptophyta</taxon>
        <taxon>Embryophyta</taxon>
        <taxon>Tracheophyta</taxon>
        <taxon>Spermatophyta</taxon>
        <taxon>Magnoliopsida</taxon>
        <taxon>Liliopsida</taxon>
        <taxon>Zingiberales</taxon>
        <taxon>Musaceae</taxon>
        <taxon>Ensete</taxon>
    </lineage>
</organism>
<protein>
    <submittedName>
        <fullName evidence="1">Uncharacterized protein</fullName>
    </submittedName>
</protein>
<dbReference type="EMBL" id="AMZH03002729">
    <property type="protein sequence ID" value="RRT74600.1"/>
    <property type="molecule type" value="Genomic_DNA"/>
</dbReference>
<dbReference type="AlphaFoldDB" id="A0A427AEG8"/>